<dbReference type="Proteomes" id="UP000237347">
    <property type="component" value="Unassembled WGS sequence"/>
</dbReference>
<name>A0AAW0K6G5_QUESU</name>
<comment type="caution">
    <text evidence="1">The sequence shown here is derived from an EMBL/GenBank/DDBJ whole genome shotgun (WGS) entry which is preliminary data.</text>
</comment>
<sequence length="64" mass="7419">MDTNLRPRHLTKDMKDLLLGFSERLVTTSRPAIGLMFKQNHIHEGRKIGKIVAEFRDCLSLKIQ</sequence>
<evidence type="ECO:0000313" key="1">
    <source>
        <dbReference type="EMBL" id="KAK7834607.1"/>
    </source>
</evidence>
<proteinExistence type="predicted"/>
<protein>
    <submittedName>
        <fullName evidence="1">Uncharacterized protein</fullName>
    </submittedName>
</protein>
<reference evidence="1 2" key="1">
    <citation type="journal article" date="2018" name="Sci. Data">
        <title>The draft genome sequence of cork oak.</title>
        <authorList>
            <person name="Ramos A.M."/>
            <person name="Usie A."/>
            <person name="Barbosa P."/>
            <person name="Barros P.M."/>
            <person name="Capote T."/>
            <person name="Chaves I."/>
            <person name="Simoes F."/>
            <person name="Abreu I."/>
            <person name="Carrasquinho I."/>
            <person name="Faro C."/>
            <person name="Guimaraes J.B."/>
            <person name="Mendonca D."/>
            <person name="Nobrega F."/>
            <person name="Rodrigues L."/>
            <person name="Saibo N.J.M."/>
            <person name="Varela M.C."/>
            <person name="Egas C."/>
            <person name="Matos J."/>
            <person name="Miguel C.M."/>
            <person name="Oliveira M.M."/>
            <person name="Ricardo C.P."/>
            <person name="Goncalves S."/>
        </authorList>
    </citation>
    <scope>NUCLEOTIDE SEQUENCE [LARGE SCALE GENOMIC DNA]</scope>
    <source>
        <strain evidence="2">cv. HL8</strain>
    </source>
</reference>
<keyword evidence="2" id="KW-1185">Reference proteome</keyword>
<accession>A0AAW0K6G5</accession>
<organism evidence="1 2">
    <name type="scientific">Quercus suber</name>
    <name type="common">Cork oak</name>
    <dbReference type="NCBI Taxonomy" id="58331"/>
    <lineage>
        <taxon>Eukaryota</taxon>
        <taxon>Viridiplantae</taxon>
        <taxon>Streptophyta</taxon>
        <taxon>Embryophyta</taxon>
        <taxon>Tracheophyta</taxon>
        <taxon>Spermatophyta</taxon>
        <taxon>Magnoliopsida</taxon>
        <taxon>eudicotyledons</taxon>
        <taxon>Gunneridae</taxon>
        <taxon>Pentapetalae</taxon>
        <taxon>rosids</taxon>
        <taxon>fabids</taxon>
        <taxon>Fagales</taxon>
        <taxon>Fagaceae</taxon>
        <taxon>Quercus</taxon>
    </lineage>
</organism>
<evidence type="ECO:0000313" key="2">
    <source>
        <dbReference type="Proteomes" id="UP000237347"/>
    </source>
</evidence>
<dbReference type="AlphaFoldDB" id="A0AAW0K6G5"/>
<dbReference type="EMBL" id="PKMF04000385">
    <property type="protein sequence ID" value="KAK7834607.1"/>
    <property type="molecule type" value="Genomic_DNA"/>
</dbReference>
<gene>
    <name evidence="1" type="ORF">CFP56_024593</name>
</gene>